<protein>
    <submittedName>
        <fullName evidence="4">Tetratricopeptide repeat protein</fullName>
    </submittedName>
</protein>
<proteinExistence type="predicted"/>
<dbReference type="Proteomes" id="UP000827138">
    <property type="component" value="Chromosome"/>
</dbReference>
<accession>A0ABX8XRN2</accession>
<dbReference type="InterPro" id="IPR036388">
    <property type="entry name" value="WH-like_DNA-bd_sf"/>
</dbReference>
<feature type="domain" description="NB-ARC" evidence="3">
    <location>
        <begin position="120"/>
        <end position="277"/>
    </location>
</feature>
<keyword evidence="2" id="KW-0472">Membrane</keyword>
<keyword evidence="2" id="KW-0812">Transmembrane</keyword>
<dbReference type="Gene3D" id="3.40.50.300">
    <property type="entry name" value="P-loop containing nucleotide triphosphate hydrolases"/>
    <property type="match status" value="1"/>
</dbReference>
<dbReference type="PANTHER" id="PTHR47691:SF3">
    <property type="entry name" value="HTH-TYPE TRANSCRIPTIONAL REGULATOR RV0890C-RELATED"/>
    <property type="match status" value="1"/>
</dbReference>
<evidence type="ECO:0000256" key="2">
    <source>
        <dbReference type="SAM" id="Phobius"/>
    </source>
</evidence>
<keyword evidence="5" id="KW-1185">Reference proteome</keyword>
<dbReference type="PANTHER" id="PTHR47691">
    <property type="entry name" value="REGULATOR-RELATED"/>
    <property type="match status" value="1"/>
</dbReference>
<dbReference type="Pfam" id="PF00931">
    <property type="entry name" value="NB-ARC"/>
    <property type="match status" value="1"/>
</dbReference>
<dbReference type="InterPro" id="IPR002182">
    <property type="entry name" value="NB-ARC"/>
</dbReference>
<dbReference type="NCBIfam" id="NF041717">
    <property type="entry name" value="HaaA_phane_TPR"/>
    <property type="match status" value="1"/>
</dbReference>
<dbReference type="InterPro" id="IPR027417">
    <property type="entry name" value="P-loop_NTPase"/>
</dbReference>
<evidence type="ECO:0000256" key="1">
    <source>
        <dbReference type="SAM" id="MobiDB-lite"/>
    </source>
</evidence>
<dbReference type="InterPro" id="IPR019734">
    <property type="entry name" value="TPR_rpt"/>
</dbReference>
<name>A0ABX8XRN2_9ACTN</name>
<feature type="region of interest" description="Disordered" evidence="1">
    <location>
        <begin position="68"/>
        <end position="90"/>
    </location>
</feature>
<dbReference type="RefSeq" id="WP_220647303.1">
    <property type="nucleotide sequence ID" value="NZ_CP080647.1"/>
</dbReference>
<dbReference type="Pfam" id="PF13424">
    <property type="entry name" value="TPR_12"/>
    <property type="match status" value="3"/>
</dbReference>
<dbReference type="EMBL" id="CP080647">
    <property type="protein sequence ID" value="QYX78425.1"/>
    <property type="molecule type" value="Genomic_DNA"/>
</dbReference>
<organism evidence="4 5">
    <name type="scientific">Streptomyces akebiae</name>
    <dbReference type="NCBI Taxonomy" id="2865673"/>
    <lineage>
        <taxon>Bacteria</taxon>
        <taxon>Bacillati</taxon>
        <taxon>Actinomycetota</taxon>
        <taxon>Actinomycetes</taxon>
        <taxon>Kitasatosporales</taxon>
        <taxon>Streptomycetaceae</taxon>
        <taxon>Streptomyces</taxon>
    </lineage>
</organism>
<dbReference type="SUPFAM" id="SSF52540">
    <property type="entry name" value="P-loop containing nucleoside triphosphate hydrolases"/>
    <property type="match status" value="1"/>
</dbReference>
<dbReference type="PRINTS" id="PR00364">
    <property type="entry name" value="DISEASERSIST"/>
</dbReference>
<dbReference type="PROSITE" id="PS51257">
    <property type="entry name" value="PROKAR_LIPOPROTEIN"/>
    <property type="match status" value="1"/>
</dbReference>
<evidence type="ECO:0000313" key="5">
    <source>
        <dbReference type="Proteomes" id="UP000827138"/>
    </source>
</evidence>
<gene>
    <name evidence="4" type="ORF">K1J60_19390</name>
</gene>
<dbReference type="Gene3D" id="1.25.40.10">
    <property type="entry name" value="Tetratricopeptide repeat domain"/>
    <property type="match status" value="2"/>
</dbReference>
<feature type="transmembrane region" description="Helical" evidence="2">
    <location>
        <begin position="7"/>
        <end position="27"/>
    </location>
</feature>
<dbReference type="SUPFAM" id="SSF48452">
    <property type="entry name" value="TPR-like"/>
    <property type="match status" value="2"/>
</dbReference>
<reference evidence="4 5" key="1">
    <citation type="submission" date="2021-08" db="EMBL/GenBank/DDBJ databases">
        <authorList>
            <person name="Ping M."/>
        </authorList>
    </citation>
    <scope>NUCLEOTIDE SEQUENCE [LARGE SCALE GENOMIC DNA]</scope>
    <source>
        <strain evidence="4 5">MG28</strain>
    </source>
</reference>
<evidence type="ECO:0000313" key="4">
    <source>
        <dbReference type="EMBL" id="QYX78425.1"/>
    </source>
</evidence>
<dbReference type="Gene3D" id="1.10.10.10">
    <property type="entry name" value="Winged helix-like DNA-binding domain superfamily/Winged helix DNA-binding domain"/>
    <property type="match status" value="1"/>
</dbReference>
<keyword evidence="2" id="KW-1133">Transmembrane helix</keyword>
<dbReference type="SMART" id="SM00028">
    <property type="entry name" value="TPR"/>
    <property type="match status" value="8"/>
</dbReference>
<feature type="transmembrane region" description="Helical" evidence="2">
    <location>
        <begin position="47"/>
        <end position="68"/>
    </location>
</feature>
<evidence type="ECO:0000259" key="3">
    <source>
        <dbReference type="Pfam" id="PF00931"/>
    </source>
</evidence>
<dbReference type="InterPro" id="IPR011990">
    <property type="entry name" value="TPR-like_helical_dom_sf"/>
</dbReference>
<sequence length="922" mass="99372">MRLRRGIAIAVVAGGCALTTMLVGLVTNAVSDESRWPGWLGWLQEHAWFSFVVLGVTMAGLTALLAGLSETRPPTPPGRPEDGTGPPGAAQVLRSLPRDTAAFTDRAAELERLVGSVRASQERGEGLPVHVIDGMPGVGKTTFAVHAGHLLSERFPDGQLFVNLNGHTPGRTPVQAGEALASLLAAAGVPTQQIPVGDDVGAVTEARAAMWRSRFADKKALLILDNAASYRQLEPLLPGGSGCLVLVTSRKRLVANEEVVMSVDALPPDHAVDLFVRLSGRPADTFDRDVVDALVRLCGCLPLGVSLLAARLRHHPSWNAEDLRGRLVAARDRLGELRAGERAVTATFDLSYRDLAPERQRFFRRLGLFPGTDLDPHVGAALGDVSVVVARLHLEALYDDHLIDEQPGSRYRLHDLLRDYARGLAAEGDSMDHAQAVQRVCAYYLAALTVVNGHIGRSGAVVPPAPDGASRVETPPLESRADALSWLETERANILACVRRANGLALYDLVVRLAAAMAPFLRQAGPWDQAVGLHRTAAEAARHTGDQRARGDALAELGVVRRFMASYPQAIEALNNAVTAYEAVDDRRGKADTLNQLGIVWYLTADNEDAARAQTDALALYRELGNRLGQANALADLGMTHRQMSRFDTAVEAQSEALAIYRELGDRYGEANSLRDLGVVHCLMGAYDLAARHHREAFDIYLELDDRVHQAYALNELGVVRRLTGDMEGARTAHSQALTHFTELGERFGRATSVRQLGVVERVTGDATEAIRLLVEALDVYRELGSRGGEAASLSELGVARGIVGERDGAIEAFQRGLQILRGLGDRCGEAEVLNHWGMLLFTSGESAAARGHFDQALTLARDIRCPLEEARALEGIGRCDWTIDGPGHGVGSLRAAVTVYRRLGVSAAVNDIERLLVSRSG</sequence>